<keyword evidence="3" id="KW-1185">Reference proteome</keyword>
<keyword evidence="1" id="KW-0472">Membrane</keyword>
<evidence type="ECO:0000313" key="3">
    <source>
        <dbReference type="Proteomes" id="UP000321578"/>
    </source>
</evidence>
<dbReference type="EMBL" id="VORO01000003">
    <property type="protein sequence ID" value="TXD90479.1"/>
    <property type="molecule type" value="Genomic_DNA"/>
</dbReference>
<name>A0A5C6ZKX8_9FLAO</name>
<accession>A0A5C6ZKX8</accession>
<dbReference type="Proteomes" id="UP000321578">
    <property type="component" value="Unassembled WGS sequence"/>
</dbReference>
<sequence>MSGKYKFHKPVVAYFTSFIYRFFILFDIKKRKSSQHNNANIYLRITSVGQRAEFNLRRKEYKFMEFKFLPFLAGLAKWKSEALVSAPRPLS</sequence>
<comment type="caution">
    <text evidence="2">The sequence shown here is derived from an EMBL/GenBank/DDBJ whole genome shotgun (WGS) entry which is preliminary data.</text>
</comment>
<evidence type="ECO:0000256" key="1">
    <source>
        <dbReference type="SAM" id="Phobius"/>
    </source>
</evidence>
<dbReference type="AlphaFoldDB" id="A0A5C6ZKX8"/>
<dbReference type="RefSeq" id="WP_147085225.1">
    <property type="nucleotide sequence ID" value="NZ_VORM01000002.1"/>
</dbReference>
<organism evidence="2 3">
    <name type="scientific">Subsaximicrobium wynnwilliamsii</name>
    <dbReference type="NCBI Taxonomy" id="291179"/>
    <lineage>
        <taxon>Bacteria</taxon>
        <taxon>Pseudomonadati</taxon>
        <taxon>Bacteroidota</taxon>
        <taxon>Flavobacteriia</taxon>
        <taxon>Flavobacteriales</taxon>
        <taxon>Flavobacteriaceae</taxon>
        <taxon>Subsaximicrobium</taxon>
    </lineage>
</organism>
<reference evidence="2 3" key="1">
    <citation type="submission" date="2019-08" db="EMBL/GenBank/DDBJ databases">
        <title>Genomes of Subsaximicrobium wynnwilliamsii strains.</title>
        <authorList>
            <person name="Bowman J.P."/>
        </authorList>
    </citation>
    <scope>NUCLEOTIDE SEQUENCE [LARGE SCALE GENOMIC DNA]</scope>
    <source>
        <strain evidence="2 3">2-80-2</strain>
    </source>
</reference>
<keyword evidence="1" id="KW-1133">Transmembrane helix</keyword>
<gene>
    <name evidence="2" type="ORF">ESY86_03690</name>
</gene>
<proteinExistence type="predicted"/>
<feature type="transmembrane region" description="Helical" evidence="1">
    <location>
        <begin position="12"/>
        <end position="28"/>
    </location>
</feature>
<evidence type="ECO:0000313" key="2">
    <source>
        <dbReference type="EMBL" id="TXD90479.1"/>
    </source>
</evidence>
<protein>
    <submittedName>
        <fullName evidence="2">Uncharacterized protein</fullName>
    </submittedName>
</protein>
<keyword evidence="1" id="KW-0812">Transmembrane</keyword>